<dbReference type="InParanoid" id="A0A165BA50"/>
<protein>
    <submittedName>
        <fullName evidence="2">Uncharacterized protein</fullName>
    </submittedName>
</protein>
<dbReference type="AlphaFoldDB" id="A0A165BA50"/>
<reference evidence="2 3" key="1">
    <citation type="journal article" date="2016" name="Mol. Biol. Evol.">
        <title>Comparative Genomics of Early-Diverging Mushroom-Forming Fungi Provides Insights into the Origins of Lignocellulose Decay Capabilities.</title>
        <authorList>
            <person name="Nagy L.G."/>
            <person name="Riley R."/>
            <person name="Tritt A."/>
            <person name="Adam C."/>
            <person name="Daum C."/>
            <person name="Floudas D."/>
            <person name="Sun H."/>
            <person name="Yadav J.S."/>
            <person name="Pangilinan J."/>
            <person name="Larsson K.H."/>
            <person name="Matsuura K."/>
            <person name="Barry K."/>
            <person name="Labutti K."/>
            <person name="Kuo R."/>
            <person name="Ohm R.A."/>
            <person name="Bhattacharya S.S."/>
            <person name="Shirouzu T."/>
            <person name="Yoshinaga Y."/>
            <person name="Martin F.M."/>
            <person name="Grigoriev I.V."/>
            <person name="Hibbett D.S."/>
        </authorList>
    </citation>
    <scope>NUCLEOTIDE SEQUENCE [LARGE SCALE GENOMIC DNA]</scope>
    <source>
        <strain evidence="2 3">93-53</strain>
    </source>
</reference>
<gene>
    <name evidence="2" type="ORF">LAESUDRAFT_732202</name>
</gene>
<evidence type="ECO:0000313" key="3">
    <source>
        <dbReference type="Proteomes" id="UP000076871"/>
    </source>
</evidence>
<dbReference type="RefSeq" id="XP_040758341.1">
    <property type="nucleotide sequence ID" value="XM_040910194.1"/>
</dbReference>
<name>A0A165BA50_9APHY</name>
<sequence>MLQLIRKACYFRHSLVILPFSSNTSITSLHPATLIRHRIPPSLTIRSPDSPITIPFHPTRPHPYYPAHPLSSLQSEDHASRMTRPSHRRYLT</sequence>
<dbReference type="EMBL" id="KV427682">
    <property type="protein sequence ID" value="KZT00601.1"/>
    <property type="molecule type" value="Genomic_DNA"/>
</dbReference>
<dbReference type="GeneID" id="63827223"/>
<evidence type="ECO:0000313" key="2">
    <source>
        <dbReference type="EMBL" id="KZT00601.1"/>
    </source>
</evidence>
<proteinExistence type="predicted"/>
<feature type="region of interest" description="Disordered" evidence="1">
    <location>
        <begin position="46"/>
        <end position="92"/>
    </location>
</feature>
<evidence type="ECO:0000256" key="1">
    <source>
        <dbReference type="SAM" id="MobiDB-lite"/>
    </source>
</evidence>
<feature type="non-terminal residue" evidence="2">
    <location>
        <position position="92"/>
    </location>
</feature>
<dbReference type="Proteomes" id="UP000076871">
    <property type="component" value="Unassembled WGS sequence"/>
</dbReference>
<organism evidence="2 3">
    <name type="scientific">Laetiporus sulphureus 93-53</name>
    <dbReference type="NCBI Taxonomy" id="1314785"/>
    <lineage>
        <taxon>Eukaryota</taxon>
        <taxon>Fungi</taxon>
        <taxon>Dikarya</taxon>
        <taxon>Basidiomycota</taxon>
        <taxon>Agaricomycotina</taxon>
        <taxon>Agaricomycetes</taxon>
        <taxon>Polyporales</taxon>
        <taxon>Laetiporus</taxon>
    </lineage>
</organism>
<accession>A0A165BA50</accession>
<keyword evidence="3" id="KW-1185">Reference proteome</keyword>